<reference evidence="1 2" key="1">
    <citation type="journal article" date="2012" name="J. Bacteriol.">
        <title>Genome sequences for six rhodanobacter strains, isolated from soils and the terrestrial subsurface, with variable denitrification capabilities.</title>
        <authorList>
            <person name="Kostka J.E."/>
            <person name="Green S.J."/>
            <person name="Rishishwar L."/>
            <person name="Prakash O."/>
            <person name="Katz L.S."/>
            <person name="Marino-Ramirez L."/>
            <person name="Jordan I.K."/>
            <person name="Munk C."/>
            <person name="Ivanova N."/>
            <person name="Mikhailova N."/>
            <person name="Watson D.B."/>
            <person name="Brown S.D."/>
            <person name="Palumbo A.V."/>
            <person name="Brooks S.C."/>
        </authorList>
    </citation>
    <scope>NUCLEOTIDE SEQUENCE [LARGE SCALE GENOMIC DNA]</scope>
    <source>
        <strain evidence="1 2">B39</strain>
    </source>
</reference>
<evidence type="ECO:0000313" key="2">
    <source>
        <dbReference type="Proteomes" id="UP000003226"/>
    </source>
</evidence>
<protein>
    <submittedName>
        <fullName evidence="1">Uncharacterized protein</fullName>
    </submittedName>
</protein>
<organism evidence="1 2">
    <name type="scientific">Rhodanobacter spathiphylli B39</name>
    <dbReference type="NCBI Taxonomy" id="1163407"/>
    <lineage>
        <taxon>Bacteria</taxon>
        <taxon>Pseudomonadati</taxon>
        <taxon>Pseudomonadota</taxon>
        <taxon>Gammaproteobacteria</taxon>
        <taxon>Lysobacterales</taxon>
        <taxon>Rhodanobacteraceae</taxon>
        <taxon>Rhodanobacter</taxon>
    </lineage>
</organism>
<dbReference type="STRING" id="1163407.UU7_16025"/>
<dbReference type="Proteomes" id="UP000003226">
    <property type="component" value="Unassembled WGS sequence"/>
</dbReference>
<comment type="caution">
    <text evidence="1">The sequence shown here is derived from an EMBL/GenBank/DDBJ whole genome shotgun (WGS) entry which is preliminary data.</text>
</comment>
<evidence type="ECO:0000313" key="1">
    <source>
        <dbReference type="EMBL" id="EIL90169.1"/>
    </source>
</evidence>
<sequence length="151" mass="16506">MREGMEMRQVFLTLALFLFGSSMVCAHEFVLVMRGGEPGWAPETISLKGNVLAVRYKDPPPAGMSQHEKILTTRLDMTAARRLGDLAASLDDFEHGCGIGILDGMTYTFSLDGEPPRHCNAMGGWPKGANTRAFLVALSAHLPKMLRPPSF</sequence>
<dbReference type="AlphaFoldDB" id="I4VSH8"/>
<name>I4VSH8_9GAMM</name>
<accession>I4VSH8</accession>
<gene>
    <name evidence="1" type="ORF">UU7_16025</name>
</gene>
<dbReference type="EMBL" id="AJXT01000050">
    <property type="protein sequence ID" value="EIL90169.1"/>
    <property type="molecule type" value="Genomic_DNA"/>
</dbReference>
<proteinExistence type="predicted"/>
<keyword evidence="2" id="KW-1185">Reference proteome</keyword>